<feature type="region of interest" description="Disordered" evidence="1">
    <location>
        <begin position="197"/>
        <end position="232"/>
    </location>
</feature>
<dbReference type="AlphaFoldDB" id="A2G8Z8"/>
<protein>
    <submittedName>
        <fullName evidence="2">Uncharacterized protein</fullName>
    </submittedName>
</protein>
<dbReference type="Proteomes" id="UP000001542">
    <property type="component" value="Unassembled WGS sequence"/>
</dbReference>
<accession>A2G8Z8</accession>
<sequence length="289" mass="33309">MLHNSLESPIMSEYLNIIRAWEAGNKKSLDSDVGLIDQIETNIKNNLSKSKPACRVSDLENYTVHTMKLKTHTRIQNELEVVKNDISSIDSKTKSDELIASLSYLRAMTMLDDTKFYLNNFKPILKKIPDIQPVADHSSLITFKKCSPTEEDVIQTTLELEEKLNLKNKTLEVILMDSEVYKSKIILIESNKQQQKELESQQQNIQNSNNFVPPPEPQPKPQPQRPRAHDSIQPSDVDIEEHLESGLEFMETPDISGETQQIQHTDGYKSPYKLKFWKEIIRVFNIFLI</sequence>
<evidence type="ECO:0000313" key="2">
    <source>
        <dbReference type="EMBL" id="EAX86371.1"/>
    </source>
</evidence>
<reference evidence="2" key="1">
    <citation type="submission" date="2006-10" db="EMBL/GenBank/DDBJ databases">
        <authorList>
            <person name="Amadeo P."/>
            <person name="Zhao Q."/>
            <person name="Wortman J."/>
            <person name="Fraser-Liggett C."/>
            <person name="Carlton J."/>
        </authorList>
    </citation>
    <scope>NUCLEOTIDE SEQUENCE</scope>
    <source>
        <strain evidence="2">G3</strain>
    </source>
</reference>
<feature type="compositionally biased region" description="Pro residues" evidence="1">
    <location>
        <begin position="212"/>
        <end position="224"/>
    </location>
</feature>
<reference evidence="2" key="2">
    <citation type="journal article" date="2007" name="Science">
        <title>Draft genome sequence of the sexually transmitted pathogen Trichomonas vaginalis.</title>
        <authorList>
            <person name="Carlton J.M."/>
            <person name="Hirt R.P."/>
            <person name="Silva J.C."/>
            <person name="Delcher A.L."/>
            <person name="Schatz M."/>
            <person name="Zhao Q."/>
            <person name="Wortman J.R."/>
            <person name="Bidwell S.L."/>
            <person name="Alsmark U.C.M."/>
            <person name="Besteiro S."/>
            <person name="Sicheritz-Ponten T."/>
            <person name="Noel C.J."/>
            <person name="Dacks J.B."/>
            <person name="Foster P.G."/>
            <person name="Simillion C."/>
            <person name="Van de Peer Y."/>
            <person name="Miranda-Saavedra D."/>
            <person name="Barton G.J."/>
            <person name="Westrop G.D."/>
            <person name="Mueller S."/>
            <person name="Dessi D."/>
            <person name="Fiori P.L."/>
            <person name="Ren Q."/>
            <person name="Paulsen I."/>
            <person name="Zhang H."/>
            <person name="Bastida-Corcuera F.D."/>
            <person name="Simoes-Barbosa A."/>
            <person name="Brown M.T."/>
            <person name="Hayes R.D."/>
            <person name="Mukherjee M."/>
            <person name="Okumura C.Y."/>
            <person name="Schneider R."/>
            <person name="Smith A.J."/>
            <person name="Vanacova S."/>
            <person name="Villalvazo M."/>
            <person name="Haas B.J."/>
            <person name="Pertea M."/>
            <person name="Feldblyum T.V."/>
            <person name="Utterback T.R."/>
            <person name="Shu C.L."/>
            <person name="Osoegawa K."/>
            <person name="de Jong P.J."/>
            <person name="Hrdy I."/>
            <person name="Horvathova L."/>
            <person name="Zubacova Z."/>
            <person name="Dolezal P."/>
            <person name="Malik S.B."/>
            <person name="Logsdon J.M. Jr."/>
            <person name="Henze K."/>
            <person name="Gupta A."/>
            <person name="Wang C.C."/>
            <person name="Dunne R.L."/>
            <person name="Upcroft J.A."/>
            <person name="Upcroft P."/>
            <person name="White O."/>
            <person name="Salzberg S.L."/>
            <person name="Tang P."/>
            <person name="Chiu C.-H."/>
            <person name="Lee Y.-S."/>
            <person name="Embley T.M."/>
            <person name="Coombs G.H."/>
            <person name="Mottram J.C."/>
            <person name="Tachezy J."/>
            <person name="Fraser-Liggett C.M."/>
            <person name="Johnson P.J."/>
        </authorList>
    </citation>
    <scope>NUCLEOTIDE SEQUENCE [LARGE SCALE GENOMIC DNA]</scope>
    <source>
        <strain evidence="2">G3</strain>
    </source>
</reference>
<proteinExistence type="predicted"/>
<dbReference type="VEuPathDB" id="TrichDB:TVAG_019020"/>
<gene>
    <name evidence="2" type="ORF">TVAG_019020</name>
</gene>
<evidence type="ECO:0000256" key="1">
    <source>
        <dbReference type="SAM" id="MobiDB-lite"/>
    </source>
</evidence>
<dbReference type="VEuPathDB" id="TrichDB:TVAGG3_0973430"/>
<feature type="compositionally biased region" description="Low complexity" evidence="1">
    <location>
        <begin position="200"/>
        <end position="210"/>
    </location>
</feature>
<name>A2G8Z8_TRIV3</name>
<dbReference type="InParanoid" id="A2G8Z8"/>
<dbReference type="EMBL" id="DS114667">
    <property type="protein sequence ID" value="EAX86371.1"/>
    <property type="molecule type" value="Genomic_DNA"/>
</dbReference>
<organism evidence="2 3">
    <name type="scientific">Trichomonas vaginalis (strain ATCC PRA-98 / G3)</name>
    <dbReference type="NCBI Taxonomy" id="412133"/>
    <lineage>
        <taxon>Eukaryota</taxon>
        <taxon>Metamonada</taxon>
        <taxon>Parabasalia</taxon>
        <taxon>Trichomonadida</taxon>
        <taxon>Trichomonadidae</taxon>
        <taxon>Trichomonas</taxon>
    </lineage>
</organism>
<keyword evidence="3" id="KW-1185">Reference proteome</keyword>
<evidence type="ECO:0000313" key="3">
    <source>
        <dbReference type="Proteomes" id="UP000001542"/>
    </source>
</evidence>